<protein>
    <recommendedName>
        <fullName evidence="4">Splicing factor 3B subunit 1-like</fullName>
    </recommendedName>
</protein>
<proteinExistence type="predicted"/>
<accession>A0A2Z7ABQ7</accession>
<evidence type="ECO:0000256" key="1">
    <source>
        <dbReference type="SAM" id="MobiDB-lite"/>
    </source>
</evidence>
<reference evidence="2 3" key="1">
    <citation type="journal article" date="2015" name="Proc. Natl. Acad. Sci. U.S.A.">
        <title>The resurrection genome of Boea hygrometrica: A blueprint for survival of dehydration.</title>
        <authorList>
            <person name="Xiao L."/>
            <person name="Yang G."/>
            <person name="Zhang L."/>
            <person name="Yang X."/>
            <person name="Zhao S."/>
            <person name="Ji Z."/>
            <person name="Zhou Q."/>
            <person name="Hu M."/>
            <person name="Wang Y."/>
            <person name="Chen M."/>
            <person name="Xu Y."/>
            <person name="Jin H."/>
            <person name="Xiao X."/>
            <person name="Hu G."/>
            <person name="Bao F."/>
            <person name="Hu Y."/>
            <person name="Wan P."/>
            <person name="Li L."/>
            <person name="Deng X."/>
            <person name="Kuang T."/>
            <person name="Xiang C."/>
            <person name="Zhu J.K."/>
            <person name="Oliver M.J."/>
            <person name="He Y."/>
        </authorList>
    </citation>
    <scope>NUCLEOTIDE SEQUENCE [LARGE SCALE GENOMIC DNA]</scope>
    <source>
        <strain evidence="3">cv. XS01</strain>
    </source>
</reference>
<feature type="compositionally biased region" description="Basic residues" evidence="1">
    <location>
        <begin position="182"/>
        <end position="192"/>
    </location>
</feature>
<gene>
    <name evidence="2" type="ORF">F511_10041</name>
</gene>
<feature type="region of interest" description="Disordered" evidence="1">
    <location>
        <begin position="180"/>
        <end position="283"/>
    </location>
</feature>
<sequence length="283" mass="31637">MNVEFRLLNDILAKTVTSKAGSFDAVTHERFLLMTSIHYGIKINWRKFLFKILKEMVTSSSKQARGFAVQICFLLKGAPDLTFGDSKTFPPLKILTVKTVGTYIAKNKSVSTTADEVTDEPVVDKVVKASAKRRPAAVADPVAKKQRTTFGRAAPTEKILAIVPVVQEVVPIFVIPAESPKAQRRQAPKRKLILQEDSDEEATDEQEKKKERTAEMETVEKKPEETEKDVEETVGKETDVKEKEEKGKDAIDSEDTEPLSKVLKLTKTSMSDKESMTIVRPEI</sequence>
<evidence type="ECO:0008006" key="4">
    <source>
        <dbReference type="Google" id="ProtNLM"/>
    </source>
</evidence>
<evidence type="ECO:0000313" key="3">
    <source>
        <dbReference type="Proteomes" id="UP000250235"/>
    </source>
</evidence>
<organism evidence="2 3">
    <name type="scientific">Dorcoceras hygrometricum</name>
    <dbReference type="NCBI Taxonomy" id="472368"/>
    <lineage>
        <taxon>Eukaryota</taxon>
        <taxon>Viridiplantae</taxon>
        <taxon>Streptophyta</taxon>
        <taxon>Embryophyta</taxon>
        <taxon>Tracheophyta</taxon>
        <taxon>Spermatophyta</taxon>
        <taxon>Magnoliopsida</taxon>
        <taxon>eudicotyledons</taxon>
        <taxon>Gunneridae</taxon>
        <taxon>Pentapetalae</taxon>
        <taxon>asterids</taxon>
        <taxon>lamiids</taxon>
        <taxon>Lamiales</taxon>
        <taxon>Gesneriaceae</taxon>
        <taxon>Didymocarpoideae</taxon>
        <taxon>Trichosporeae</taxon>
        <taxon>Loxocarpinae</taxon>
        <taxon>Dorcoceras</taxon>
    </lineage>
</organism>
<dbReference type="Proteomes" id="UP000250235">
    <property type="component" value="Unassembled WGS sequence"/>
</dbReference>
<dbReference type="AlphaFoldDB" id="A0A2Z7ABQ7"/>
<keyword evidence="3" id="KW-1185">Reference proteome</keyword>
<dbReference type="EMBL" id="KV016795">
    <property type="protein sequence ID" value="KZV19150.1"/>
    <property type="molecule type" value="Genomic_DNA"/>
</dbReference>
<feature type="compositionally biased region" description="Basic and acidic residues" evidence="1">
    <location>
        <begin position="270"/>
        <end position="283"/>
    </location>
</feature>
<name>A0A2Z7ABQ7_9LAMI</name>
<feature type="compositionally biased region" description="Basic and acidic residues" evidence="1">
    <location>
        <begin position="205"/>
        <end position="251"/>
    </location>
</feature>
<evidence type="ECO:0000313" key="2">
    <source>
        <dbReference type="EMBL" id="KZV19150.1"/>
    </source>
</evidence>